<evidence type="ECO:0000313" key="1">
    <source>
        <dbReference type="EMBL" id="SCY51715.1"/>
    </source>
</evidence>
<reference evidence="2" key="1">
    <citation type="submission" date="2016-10" db="EMBL/GenBank/DDBJ databases">
        <authorList>
            <person name="Varghese N."/>
            <person name="Submissions S."/>
        </authorList>
    </citation>
    <scope>NUCLEOTIDE SEQUENCE [LARGE SCALE GENOMIC DNA]</scope>
    <source>
        <strain evidence="2">XBD2006</strain>
    </source>
</reference>
<evidence type="ECO:0000313" key="2">
    <source>
        <dbReference type="Proteomes" id="UP000183047"/>
    </source>
</evidence>
<dbReference type="Proteomes" id="UP000183047">
    <property type="component" value="Unassembled WGS sequence"/>
</dbReference>
<organism evidence="1 2">
    <name type="scientific">Butyrivibrio hungatei</name>
    <dbReference type="NCBI Taxonomy" id="185008"/>
    <lineage>
        <taxon>Bacteria</taxon>
        <taxon>Bacillati</taxon>
        <taxon>Bacillota</taxon>
        <taxon>Clostridia</taxon>
        <taxon>Lachnospirales</taxon>
        <taxon>Lachnospiraceae</taxon>
        <taxon>Butyrivibrio</taxon>
    </lineage>
</organism>
<gene>
    <name evidence="1" type="ORF">SAMN02910451_02907</name>
</gene>
<accession>A0A1G5GJJ6</accession>
<protein>
    <submittedName>
        <fullName evidence="1">Uncharacterized protein</fullName>
    </submittedName>
</protein>
<dbReference type="OrthoDB" id="2002940at2"/>
<dbReference type="EMBL" id="FMUR01000021">
    <property type="protein sequence ID" value="SCY51715.1"/>
    <property type="molecule type" value="Genomic_DNA"/>
</dbReference>
<keyword evidence="2" id="KW-1185">Reference proteome</keyword>
<dbReference type="AlphaFoldDB" id="A0A1G5GJJ6"/>
<sequence>MWIKNILPSLLCLLTVAECFGINTKQVKATEAESHAAIYDRLLKNEEKVLIDCSGDAEELFSFKRYAGQELVLSEVINNIVNCYYTVDESAVSLGEVEYAYLDCGKDGNDEIALRVGVRGDFEREIYLIIEEIGGKLKTVYSNLEYFEKKICINEYGYIESKDSPYCESVCKEYVDGMGNYHYIATEKTDSDRFPYGNLIRRSAERENEQDYFSFAKTEIYPDRYVFDSADLNNTKSNEKDDICCGKLVGHISFPKYLKSSPYVFNASEDAVNHTIFKDSRGIIEYTESLGLKLYSRKDYVKILEAKEKESGLTDEIKNGHLLNWNKFDCSSFSMNIRSISEDGDYLAYDALISRLKKNIEDDNYNGLTPELTGLSYVLSWELADDDVTVGYFRKDIDGDGIDELFFGSCRNDDNEQYSSPFDCVIYDMFAIRGGKLSHVFSGAERSRYYLCENGAIANEGASSASETVWSFYKYHEGELELIEGLYTCLDSELAEHMYYTDGSKESEVDDSVAGMYSFDSLDFAKYKYQKIDYIPIIEKEK</sequence>
<dbReference type="RefSeq" id="WP_143002153.1">
    <property type="nucleotide sequence ID" value="NZ_FMUR01000021.1"/>
</dbReference>
<name>A0A1G5GJJ6_9FIRM</name>
<proteinExistence type="predicted"/>